<dbReference type="Proteomes" id="UP000184287">
    <property type="component" value="Unassembled WGS sequence"/>
</dbReference>
<accession>A0A1M5G350</accession>
<dbReference type="InterPro" id="IPR002938">
    <property type="entry name" value="FAD-bd"/>
</dbReference>
<keyword evidence="3" id="KW-1185">Reference proteome</keyword>
<dbReference type="RefSeq" id="WP_073233863.1">
    <property type="nucleotide sequence ID" value="NZ_FQUQ01000004.1"/>
</dbReference>
<gene>
    <name evidence="2" type="ORF">SAMN04488522_10424</name>
</gene>
<protein>
    <submittedName>
        <fullName evidence="2">Dehydrogenase (Flavoprotein)</fullName>
    </submittedName>
</protein>
<dbReference type="SUPFAM" id="SSF51905">
    <property type="entry name" value="FAD/NAD(P)-binding domain"/>
    <property type="match status" value="1"/>
</dbReference>
<evidence type="ECO:0000259" key="1">
    <source>
        <dbReference type="Pfam" id="PF01494"/>
    </source>
</evidence>
<dbReference type="PRINTS" id="PR00420">
    <property type="entry name" value="RNGMNOXGNASE"/>
</dbReference>
<dbReference type="OrthoDB" id="1142316at2"/>
<dbReference type="EMBL" id="FQUQ01000004">
    <property type="protein sequence ID" value="SHF97862.1"/>
    <property type="molecule type" value="Genomic_DNA"/>
</dbReference>
<dbReference type="InterPro" id="IPR050407">
    <property type="entry name" value="Geranylgeranyl_reductase"/>
</dbReference>
<name>A0A1M5G350_9SPHI</name>
<dbReference type="Gene3D" id="3.50.50.60">
    <property type="entry name" value="FAD/NAD(P)-binding domain"/>
    <property type="match status" value="1"/>
</dbReference>
<reference evidence="3" key="1">
    <citation type="submission" date="2016-11" db="EMBL/GenBank/DDBJ databases">
        <authorList>
            <person name="Varghese N."/>
            <person name="Submissions S."/>
        </authorList>
    </citation>
    <scope>NUCLEOTIDE SEQUENCE [LARGE SCALE GENOMIC DNA]</scope>
    <source>
        <strain evidence="3">DSM 16990</strain>
    </source>
</reference>
<dbReference type="InterPro" id="IPR036188">
    <property type="entry name" value="FAD/NAD-bd_sf"/>
</dbReference>
<evidence type="ECO:0000313" key="2">
    <source>
        <dbReference type="EMBL" id="SHF97862.1"/>
    </source>
</evidence>
<feature type="domain" description="FAD-binding" evidence="1">
    <location>
        <begin position="5"/>
        <end position="307"/>
    </location>
</feature>
<dbReference type="PANTHER" id="PTHR42685:SF22">
    <property type="entry name" value="CONDITIONED MEDIUM FACTOR RECEPTOR 1"/>
    <property type="match status" value="1"/>
</dbReference>
<organism evidence="2 3">
    <name type="scientific">Pedobacter caeni</name>
    <dbReference type="NCBI Taxonomy" id="288992"/>
    <lineage>
        <taxon>Bacteria</taxon>
        <taxon>Pseudomonadati</taxon>
        <taxon>Bacteroidota</taxon>
        <taxon>Sphingobacteriia</taxon>
        <taxon>Sphingobacteriales</taxon>
        <taxon>Sphingobacteriaceae</taxon>
        <taxon>Pedobacter</taxon>
    </lineage>
</organism>
<dbReference type="AlphaFoldDB" id="A0A1M5G350"/>
<proteinExistence type="predicted"/>
<evidence type="ECO:0000313" key="3">
    <source>
        <dbReference type="Proteomes" id="UP000184287"/>
    </source>
</evidence>
<dbReference type="PANTHER" id="PTHR42685">
    <property type="entry name" value="GERANYLGERANYL DIPHOSPHATE REDUCTASE"/>
    <property type="match status" value="1"/>
</dbReference>
<dbReference type="STRING" id="288992.SAMN04488522_10424"/>
<dbReference type="GO" id="GO:0071949">
    <property type="term" value="F:FAD binding"/>
    <property type="evidence" value="ECO:0007669"/>
    <property type="project" value="InterPro"/>
</dbReference>
<sequence>METKMDILIAGGGLAGLTAAIHLLKSGFPVTLIEKNTYPQHKVCGEYISNEVVPYLEWLGLDISSLSPARINRFQLSTIAGKQLEAVLPLGGFGISRYVLDAFLYEHALERGCQFICETVTDISFAQEEFQVKLGNKQVLRAKIVIGAYGKRDALDQKLSRSFIQRKSPWLAIKAHYEGAFPDDLVALHNFDGGYCGVSKVENNRINICYLVDYASFKRYKSIPEHRMQVLYKNEHLRKLFENSRILFEDPLVISQISFERKTAVWNNILMIGDTAGLIHPLCGNGMAMAIHSAKICAESVIDYLEGRTISRHKMESNYQNLWELHFNKRLRAGKIISGILRKRQLSDKLLRILMKLPSLLRLLIKQTHGKPIMPT</sequence>
<dbReference type="Pfam" id="PF01494">
    <property type="entry name" value="FAD_binding_3"/>
    <property type="match status" value="1"/>
</dbReference>